<dbReference type="AlphaFoldDB" id="A0A7H0H7B6"/>
<feature type="transmembrane region" description="Helical" evidence="1">
    <location>
        <begin position="185"/>
        <end position="211"/>
    </location>
</feature>
<feature type="transmembrane region" description="Helical" evidence="1">
    <location>
        <begin position="16"/>
        <end position="38"/>
    </location>
</feature>
<keyword evidence="1" id="KW-0812">Transmembrane</keyword>
<dbReference type="RefSeq" id="WP_187721541.1">
    <property type="nucleotide sequence ID" value="NZ_BAABBL010000001.1"/>
</dbReference>
<dbReference type="EMBL" id="CP060789">
    <property type="protein sequence ID" value="QNP56432.1"/>
    <property type="molecule type" value="Genomic_DNA"/>
</dbReference>
<keyword evidence="1" id="KW-1133">Transmembrane helix</keyword>
<dbReference type="KEGG" id="tdf:H9L22_03025"/>
<evidence type="ECO:0000256" key="1">
    <source>
        <dbReference type="SAM" id="Phobius"/>
    </source>
</evidence>
<proteinExistence type="predicted"/>
<organism evidence="2 3">
    <name type="scientific">Tessaracoccus defluvii</name>
    <dbReference type="NCBI Taxonomy" id="1285901"/>
    <lineage>
        <taxon>Bacteria</taxon>
        <taxon>Bacillati</taxon>
        <taxon>Actinomycetota</taxon>
        <taxon>Actinomycetes</taxon>
        <taxon>Propionibacteriales</taxon>
        <taxon>Propionibacteriaceae</taxon>
        <taxon>Tessaracoccus</taxon>
    </lineage>
</organism>
<protein>
    <submittedName>
        <fullName evidence="2">Uncharacterized protein</fullName>
    </submittedName>
</protein>
<reference evidence="2 3" key="1">
    <citation type="submission" date="2020-08" db="EMBL/GenBank/DDBJ databases">
        <title>Genome sequence of Tessaracoccus defluvii JCM 17540T.</title>
        <authorList>
            <person name="Hyun D.-W."/>
            <person name="Bae J.-W."/>
        </authorList>
    </citation>
    <scope>NUCLEOTIDE SEQUENCE [LARGE SCALE GENOMIC DNA]</scope>
    <source>
        <strain evidence="2 3">JCM 17540</strain>
    </source>
</reference>
<gene>
    <name evidence="2" type="ORF">H9L22_03025</name>
</gene>
<feature type="transmembrane region" description="Helical" evidence="1">
    <location>
        <begin position="50"/>
        <end position="70"/>
    </location>
</feature>
<keyword evidence="3" id="KW-1185">Reference proteome</keyword>
<dbReference type="Proteomes" id="UP000516117">
    <property type="component" value="Chromosome"/>
</dbReference>
<evidence type="ECO:0000313" key="2">
    <source>
        <dbReference type="EMBL" id="QNP56432.1"/>
    </source>
</evidence>
<feature type="transmembrane region" description="Helical" evidence="1">
    <location>
        <begin position="149"/>
        <end position="173"/>
    </location>
</feature>
<feature type="transmembrane region" description="Helical" evidence="1">
    <location>
        <begin position="97"/>
        <end position="121"/>
    </location>
</feature>
<accession>A0A7H0H7B6</accession>
<keyword evidence="1" id="KW-0472">Membrane</keyword>
<sequence>MIRTLFRNELRDTWRWLLALTGGAVLIVGMLTVVAAWLPQPLSSVSAGTAVVGAFAFPYAVCLLISLHYYRSAFSKTGYFTAAIPARGSTIFLVKGAYAYVVAAIGGVITIGLALLSGLAFHLAGGGTVDEATVFLRQGWGMLAELPGWLVALVIVLLLLLPLSGIAGFFFAATVGSESWINRSGFGGVVAVWFAYYLVNQLGALAAIFLLPSLDLRTYPDVTVAFAPGLLAEAGENAAIFPLGAILWLLVAGVGAMWWAKVSYDRKLELR</sequence>
<evidence type="ECO:0000313" key="3">
    <source>
        <dbReference type="Proteomes" id="UP000516117"/>
    </source>
</evidence>
<name>A0A7H0H7B6_9ACTN</name>
<feature type="transmembrane region" description="Helical" evidence="1">
    <location>
        <begin position="239"/>
        <end position="260"/>
    </location>
</feature>